<feature type="transmembrane region" description="Helical" evidence="7">
    <location>
        <begin position="84"/>
        <end position="106"/>
    </location>
</feature>
<evidence type="ECO:0000256" key="4">
    <source>
        <dbReference type="ARBA" id="ARBA00022692"/>
    </source>
</evidence>
<evidence type="ECO:0000256" key="7">
    <source>
        <dbReference type="SAM" id="Phobius"/>
    </source>
</evidence>
<keyword evidence="3" id="KW-1003">Cell membrane</keyword>
<comment type="similarity">
    <text evidence="2">Belongs to the acyltransferase 3 family.</text>
</comment>
<accession>A0A4R9AZK8</accession>
<evidence type="ECO:0000313" key="9">
    <source>
        <dbReference type="EMBL" id="TFD72405.1"/>
    </source>
</evidence>
<dbReference type="PANTHER" id="PTHR40074">
    <property type="entry name" value="O-ACETYLTRANSFERASE WECH"/>
    <property type="match status" value="1"/>
</dbReference>
<keyword evidence="4 7" id="KW-0812">Transmembrane</keyword>
<feature type="transmembrane region" description="Helical" evidence="7">
    <location>
        <begin position="180"/>
        <end position="197"/>
    </location>
</feature>
<protein>
    <submittedName>
        <fullName evidence="9">Acyltransferase</fullName>
    </submittedName>
</protein>
<dbReference type="GO" id="GO:0005886">
    <property type="term" value="C:plasma membrane"/>
    <property type="evidence" value="ECO:0007669"/>
    <property type="project" value="UniProtKB-SubCell"/>
</dbReference>
<gene>
    <name evidence="9" type="ORF">E3T50_06020</name>
</gene>
<evidence type="ECO:0000259" key="8">
    <source>
        <dbReference type="Pfam" id="PF01757"/>
    </source>
</evidence>
<reference evidence="9 10" key="1">
    <citation type="submission" date="2019-03" db="EMBL/GenBank/DDBJ databases">
        <title>Genomics of glacier-inhabiting Cryobacterium strains.</title>
        <authorList>
            <person name="Liu Q."/>
            <person name="Xin Y.-H."/>
        </authorList>
    </citation>
    <scope>NUCLEOTIDE SEQUENCE [LARGE SCALE GENOMIC DNA]</scope>
    <source>
        <strain evidence="9 10">Hz16</strain>
    </source>
</reference>
<feature type="transmembrane region" description="Helical" evidence="7">
    <location>
        <begin position="276"/>
        <end position="296"/>
    </location>
</feature>
<dbReference type="RefSeq" id="WP_134551035.1">
    <property type="nucleotide sequence ID" value="NZ_SOHL01000009.1"/>
</dbReference>
<dbReference type="InterPro" id="IPR002656">
    <property type="entry name" value="Acyl_transf_3_dom"/>
</dbReference>
<dbReference type="PANTHER" id="PTHR40074:SF2">
    <property type="entry name" value="O-ACETYLTRANSFERASE WECH"/>
    <property type="match status" value="1"/>
</dbReference>
<keyword evidence="9" id="KW-0808">Transferase</keyword>
<sequence>MSTGAAVERTRVDWVDGAKGIAILLVALAHAVQWTVLSGLAPELWNKINLVFIVFRMPLFFLASGLFAASIIRRTWPTLWRTRLSLLVWALLLWTLIRFGYFSLFANPAGFDETNPIDLLLAPVRPSNGLWFLYALALFFVAAKLMSNRVDWRVQIGGAAMLSVLFFARADTGNIAWNGIGRYFLFFLLGCYLREWILSFIDRPSRFGALGLGLGFGVAFLVLAGVILTVDAGMPFITGTLVLVSLLALGAGLLVARFLVGYRAMTWLSYVGRNTLPIYVVHVLFVSALTSLLLLARGQTWLDRLGPALPLLVAGGAVAASLLVWRLVRDLPVLRYGFAVPTWFSGRAPAREVAAREVAAGTAASVSAASADAAEPVLPRNE</sequence>
<keyword evidence="10" id="KW-1185">Reference proteome</keyword>
<dbReference type="EMBL" id="SOHL01000009">
    <property type="protein sequence ID" value="TFD72405.1"/>
    <property type="molecule type" value="Genomic_DNA"/>
</dbReference>
<dbReference type="Proteomes" id="UP000297983">
    <property type="component" value="Unassembled WGS sequence"/>
</dbReference>
<keyword evidence="5 7" id="KW-1133">Transmembrane helix</keyword>
<evidence type="ECO:0000313" key="10">
    <source>
        <dbReference type="Proteomes" id="UP000297983"/>
    </source>
</evidence>
<evidence type="ECO:0000256" key="2">
    <source>
        <dbReference type="ARBA" id="ARBA00007400"/>
    </source>
</evidence>
<keyword evidence="9" id="KW-0012">Acyltransferase</keyword>
<feature type="transmembrane region" description="Helical" evidence="7">
    <location>
        <begin position="209"/>
        <end position="230"/>
    </location>
</feature>
<evidence type="ECO:0000256" key="5">
    <source>
        <dbReference type="ARBA" id="ARBA00022989"/>
    </source>
</evidence>
<feature type="transmembrane region" description="Helical" evidence="7">
    <location>
        <begin position="308"/>
        <end position="328"/>
    </location>
</feature>
<feature type="transmembrane region" description="Helical" evidence="7">
    <location>
        <begin position="126"/>
        <end position="143"/>
    </location>
</feature>
<feature type="transmembrane region" description="Helical" evidence="7">
    <location>
        <begin position="150"/>
        <end position="168"/>
    </location>
</feature>
<dbReference type="Pfam" id="PF01757">
    <property type="entry name" value="Acyl_transf_3"/>
    <property type="match status" value="1"/>
</dbReference>
<evidence type="ECO:0000256" key="1">
    <source>
        <dbReference type="ARBA" id="ARBA00004651"/>
    </source>
</evidence>
<feature type="transmembrane region" description="Helical" evidence="7">
    <location>
        <begin position="236"/>
        <end position="256"/>
    </location>
</feature>
<name>A0A4R9AZK8_9MICO</name>
<feature type="transmembrane region" description="Helical" evidence="7">
    <location>
        <begin position="48"/>
        <end position="72"/>
    </location>
</feature>
<organism evidence="9 10">
    <name type="scientific">Cryobacterium gelidum</name>
    <dbReference type="NCBI Taxonomy" id="1259164"/>
    <lineage>
        <taxon>Bacteria</taxon>
        <taxon>Bacillati</taxon>
        <taxon>Actinomycetota</taxon>
        <taxon>Actinomycetes</taxon>
        <taxon>Micrococcales</taxon>
        <taxon>Microbacteriaceae</taxon>
        <taxon>Cryobacterium</taxon>
    </lineage>
</organism>
<feature type="domain" description="Acyltransferase 3" evidence="8">
    <location>
        <begin position="13"/>
        <end position="325"/>
    </location>
</feature>
<evidence type="ECO:0000256" key="6">
    <source>
        <dbReference type="ARBA" id="ARBA00023136"/>
    </source>
</evidence>
<proteinExistence type="inferred from homology"/>
<dbReference type="GO" id="GO:0016413">
    <property type="term" value="F:O-acetyltransferase activity"/>
    <property type="evidence" value="ECO:0007669"/>
    <property type="project" value="TreeGrafter"/>
</dbReference>
<dbReference type="GO" id="GO:0009246">
    <property type="term" value="P:enterobacterial common antigen biosynthetic process"/>
    <property type="evidence" value="ECO:0007669"/>
    <property type="project" value="TreeGrafter"/>
</dbReference>
<comment type="subcellular location">
    <subcellularLocation>
        <location evidence="1">Cell membrane</location>
        <topology evidence="1">Multi-pass membrane protein</topology>
    </subcellularLocation>
</comment>
<evidence type="ECO:0000256" key="3">
    <source>
        <dbReference type="ARBA" id="ARBA00022475"/>
    </source>
</evidence>
<dbReference type="AlphaFoldDB" id="A0A4R9AZK8"/>
<comment type="caution">
    <text evidence="9">The sequence shown here is derived from an EMBL/GenBank/DDBJ whole genome shotgun (WGS) entry which is preliminary data.</text>
</comment>
<feature type="transmembrane region" description="Helical" evidence="7">
    <location>
        <begin position="21"/>
        <end position="42"/>
    </location>
</feature>
<keyword evidence="6 7" id="KW-0472">Membrane</keyword>